<feature type="signal peptide" evidence="2">
    <location>
        <begin position="1"/>
        <end position="32"/>
    </location>
</feature>
<evidence type="ECO:0000256" key="1">
    <source>
        <dbReference type="SAM" id="MobiDB-lite"/>
    </source>
</evidence>
<organism evidence="3 4">
    <name type="scientific">Pseudozyma flocculosa PF-1</name>
    <dbReference type="NCBI Taxonomy" id="1277687"/>
    <lineage>
        <taxon>Eukaryota</taxon>
        <taxon>Fungi</taxon>
        <taxon>Dikarya</taxon>
        <taxon>Basidiomycota</taxon>
        <taxon>Ustilaginomycotina</taxon>
        <taxon>Ustilaginomycetes</taxon>
        <taxon>Ustilaginales</taxon>
        <taxon>Ustilaginaceae</taxon>
        <taxon>Pseudozyma</taxon>
    </lineage>
</organism>
<dbReference type="HOGENOM" id="CLU_030508_0_2_1"/>
<name>A0A061H8I2_9BASI</name>
<dbReference type="EMBL" id="KE361632">
    <property type="protein sequence ID" value="EPQ29197.1"/>
    <property type="molecule type" value="Genomic_DNA"/>
</dbReference>
<dbReference type="SUPFAM" id="SSF56219">
    <property type="entry name" value="DNase I-like"/>
    <property type="match status" value="1"/>
</dbReference>
<evidence type="ECO:0000313" key="4">
    <source>
        <dbReference type="Proteomes" id="UP000053664"/>
    </source>
</evidence>
<evidence type="ECO:0000256" key="2">
    <source>
        <dbReference type="SAM" id="SignalP"/>
    </source>
</evidence>
<accession>A0A061H8I2</accession>
<feature type="region of interest" description="Disordered" evidence="1">
    <location>
        <begin position="50"/>
        <end position="79"/>
    </location>
</feature>
<proteinExistence type="predicted"/>
<dbReference type="InterPro" id="IPR036691">
    <property type="entry name" value="Endo/exonu/phosph_ase_sf"/>
</dbReference>
<reference evidence="3 4" key="1">
    <citation type="journal article" date="2013" name="Plant Cell">
        <title>The transition from a phytopathogenic smut ancestor to an anamorphic biocontrol agent deciphered by comparative whole-genome analysis.</title>
        <authorList>
            <person name="Lefebvre F."/>
            <person name="Joly D.L."/>
            <person name="Labbe C."/>
            <person name="Teichmann B."/>
            <person name="Linning R."/>
            <person name="Belzile F."/>
            <person name="Bakkeren G."/>
            <person name="Belanger R.R."/>
        </authorList>
    </citation>
    <scope>NUCLEOTIDE SEQUENCE [LARGE SCALE GENOMIC DNA]</scope>
    <source>
        <strain evidence="3 4">PF-1</strain>
    </source>
</reference>
<dbReference type="OrthoDB" id="276515at2759"/>
<evidence type="ECO:0000313" key="3">
    <source>
        <dbReference type="EMBL" id="EPQ29197.1"/>
    </source>
</evidence>
<dbReference type="Proteomes" id="UP000053664">
    <property type="component" value="Unassembled WGS sequence"/>
</dbReference>
<dbReference type="RefSeq" id="XP_007879192.1">
    <property type="nucleotide sequence ID" value="XM_007881001.1"/>
</dbReference>
<keyword evidence="2" id="KW-0732">Signal</keyword>
<feature type="compositionally biased region" description="Low complexity" evidence="1">
    <location>
        <begin position="55"/>
        <end position="64"/>
    </location>
</feature>
<dbReference type="KEGG" id="pfp:PFL1_03484"/>
<dbReference type="eggNOG" id="ENOG502S5BH">
    <property type="taxonomic scope" value="Eukaryota"/>
</dbReference>
<sequence>MPYPRLKRALLAFLVLALAPCLFLTLLQPAIAHPFLSSTAPDQLKRIVQRAVSHQQQQQQQQQQHPFPVSDDHAPPTRKRATSLTIASFNIRYSNDANYDSARAPLQRIKRAITGRKQSQQHVDEAVPALPHQTPLVARGANPALRQKYWGERSWFLRGPRIADTVLFHNWDLFAMQEVLDAPYSNLRQWIGDDYQTVGVGRDDGRRAGEAVPLWWKRDVLELVPESQGGVGPKGYEHFWLSPTPEKVGSVGWDAGLTRMCTHVALRIRDTGELVHVFSTHYDNAGVVARSESSKLILRRAQQAADKTKQWQRRHHPAGSDKADDVAEPLVILVGDLNSPRNEGSWTSLVGGHYSVPKDQTGSTGPSFLDTALSVPTLHTSPYLTIDESPRDAQLASGSVAPQPFTTNITSSERGRLSVPYGPLRTFTDFEPSDRTAVEDRLDFIMLLDNGAVVDQTRDDAVLEGTKKRSDGGGKTEGGRWRIRSHGVVSSWSETDAGFLISDHRPVVTRIESRA</sequence>
<feature type="chain" id="PRO_5001599814" description="Endonuclease/exonuclease/phosphatase domain-containing protein" evidence="2">
    <location>
        <begin position="33"/>
        <end position="515"/>
    </location>
</feature>
<dbReference type="AlphaFoldDB" id="A0A061H8I2"/>
<dbReference type="GeneID" id="19317594"/>
<protein>
    <recommendedName>
        <fullName evidence="5">Endonuclease/exonuclease/phosphatase domain-containing protein</fullName>
    </recommendedName>
</protein>
<gene>
    <name evidence="3" type="ORF">PFL1_03484</name>
</gene>
<evidence type="ECO:0008006" key="5">
    <source>
        <dbReference type="Google" id="ProtNLM"/>
    </source>
</evidence>
<dbReference type="Gene3D" id="3.60.10.10">
    <property type="entry name" value="Endonuclease/exonuclease/phosphatase"/>
    <property type="match status" value="1"/>
</dbReference>
<feature type="region of interest" description="Disordered" evidence="1">
    <location>
        <begin position="394"/>
        <end position="414"/>
    </location>
</feature>